<name>A0A8S5T9A8_9CAUD</name>
<dbReference type="GO" id="GO:0042742">
    <property type="term" value="P:defense response to bacterium"/>
    <property type="evidence" value="ECO:0007669"/>
    <property type="project" value="UniProtKB-KW"/>
</dbReference>
<feature type="region of interest" description="Disordered" evidence="3">
    <location>
        <begin position="205"/>
        <end position="254"/>
    </location>
</feature>
<dbReference type="InterPro" id="IPR016047">
    <property type="entry name" value="M23ase_b-sheet_dom"/>
</dbReference>
<evidence type="ECO:0000313" key="5">
    <source>
        <dbReference type="EMBL" id="DAF59917.1"/>
    </source>
</evidence>
<dbReference type="InterPro" id="IPR050570">
    <property type="entry name" value="Cell_wall_metabolism_enzyme"/>
</dbReference>
<proteinExistence type="predicted"/>
<evidence type="ECO:0000259" key="4">
    <source>
        <dbReference type="Pfam" id="PF01551"/>
    </source>
</evidence>
<dbReference type="SUPFAM" id="SSF51261">
    <property type="entry name" value="Duplicated hybrid motif"/>
    <property type="match status" value="1"/>
</dbReference>
<accession>A0A8S5T9A8</accession>
<evidence type="ECO:0000256" key="1">
    <source>
        <dbReference type="ARBA" id="ARBA00022529"/>
    </source>
</evidence>
<dbReference type="GO" id="GO:0004222">
    <property type="term" value="F:metalloendopeptidase activity"/>
    <property type="evidence" value="ECO:0007669"/>
    <property type="project" value="TreeGrafter"/>
</dbReference>
<evidence type="ECO:0000256" key="3">
    <source>
        <dbReference type="SAM" id="MobiDB-lite"/>
    </source>
</evidence>
<protein>
    <submittedName>
        <fullName evidence="5">Peptidase</fullName>
    </submittedName>
</protein>
<organism evidence="5">
    <name type="scientific">Podoviridae sp. ctrfz10</name>
    <dbReference type="NCBI Taxonomy" id="2827749"/>
    <lineage>
        <taxon>Viruses</taxon>
        <taxon>Duplodnaviria</taxon>
        <taxon>Heunggongvirae</taxon>
        <taxon>Uroviricota</taxon>
        <taxon>Caudoviricetes</taxon>
    </lineage>
</organism>
<dbReference type="CDD" id="cd12797">
    <property type="entry name" value="M23_peptidase"/>
    <property type="match status" value="1"/>
</dbReference>
<sequence length="455" mass="48431">MAFGTPELNVTIHVLGLVESNLSYTDIYTGDPITIGIMQWYGVRAGRLISRIRKYDPAGYAMLPGRLRSMLETNGPSSEAWNSLWLRKEELAPIRAVMVRPLTKWVQHVTANQDMGDYLALAKRKGIDPDVVPKTTIMFIVSNHQWPVGTNKAVKIAGTNPSLDAYMNALRAVGGSFTKYWSRYTKARAAIDKWDTSPPFPGYTLKPGMRGGVEVDPYAGDTLPGTPGGDDGGGGGGTDPQPPPPIDNDNGGSDEIRLIQLHNGSMVVHWTSGSKQMMTPTQPGMWVPAGQASHGKVPGGGDDDDDPGTPPAPPPSGKFSLPVEKGKYRISAGWGATGAWARYHTGTDFAGAAGTPLLAVTDGTVVGDTAGSWAGNHVAIQAASGESYMYCHASKVLVAKGQKVTAGQTVALMGQTGRAFGVHLHFEYYPKGITPGNIYSSKNCIPWLKSLGLNP</sequence>
<dbReference type="PANTHER" id="PTHR21666">
    <property type="entry name" value="PEPTIDASE-RELATED"/>
    <property type="match status" value="1"/>
</dbReference>
<feature type="region of interest" description="Disordered" evidence="3">
    <location>
        <begin position="275"/>
        <end position="322"/>
    </location>
</feature>
<dbReference type="Gene3D" id="2.70.70.10">
    <property type="entry name" value="Glucose Permease (Domain IIA)"/>
    <property type="match status" value="1"/>
</dbReference>
<dbReference type="EMBL" id="BK032779">
    <property type="protein sequence ID" value="DAF59917.1"/>
    <property type="molecule type" value="Genomic_DNA"/>
</dbReference>
<feature type="domain" description="M23ase beta-sheet core" evidence="4">
    <location>
        <begin position="343"/>
        <end position="432"/>
    </location>
</feature>
<keyword evidence="2" id="KW-0081">Bacteriolytic enzyme</keyword>
<dbReference type="GO" id="GO:0031640">
    <property type="term" value="P:killing of cells of another organism"/>
    <property type="evidence" value="ECO:0007669"/>
    <property type="project" value="UniProtKB-KW"/>
</dbReference>
<evidence type="ECO:0000256" key="2">
    <source>
        <dbReference type="ARBA" id="ARBA00022638"/>
    </source>
</evidence>
<dbReference type="InterPro" id="IPR011055">
    <property type="entry name" value="Dup_hybrid_motif"/>
</dbReference>
<keyword evidence="1" id="KW-0929">Antimicrobial</keyword>
<feature type="compositionally biased region" description="Gly residues" evidence="3">
    <location>
        <begin position="226"/>
        <end position="238"/>
    </location>
</feature>
<reference evidence="5" key="1">
    <citation type="journal article" date="2021" name="Proc. Natl. Acad. Sci. U.S.A.">
        <title>A Catalog of Tens of Thousands of Viruses from Human Metagenomes Reveals Hidden Associations with Chronic Diseases.</title>
        <authorList>
            <person name="Tisza M.J."/>
            <person name="Buck C.B."/>
        </authorList>
    </citation>
    <scope>NUCLEOTIDE SEQUENCE</scope>
    <source>
        <strain evidence="5">Ctrfz10</strain>
    </source>
</reference>
<dbReference type="Pfam" id="PF01551">
    <property type="entry name" value="Peptidase_M23"/>
    <property type="match status" value="1"/>
</dbReference>
<dbReference type="PANTHER" id="PTHR21666:SF270">
    <property type="entry name" value="MUREIN HYDROLASE ACTIVATOR ENVC"/>
    <property type="match status" value="1"/>
</dbReference>